<proteinExistence type="predicted"/>
<keyword evidence="7 11" id="KW-0808">Transferase</keyword>
<gene>
    <name evidence="11" type="primary">lpxB</name>
    <name evidence="11" type="ORF">IAD41_03090</name>
</gene>
<comment type="function">
    <text evidence="1">Condensation of UDP-2,3-diacylglucosamine and 2,3-diacylglucosamine-1-phosphate to form lipid A disaccharide, a precursor of lipid A, a phosphorylated glycolipid that anchors the lipopolysaccharide to the outer membrane of the cell.</text>
</comment>
<keyword evidence="5" id="KW-0441">Lipid A biosynthesis</keyword>
<evidence type="ECO:0000256" key="3">
    <source>
        <dbReference type="ARBA" id="ARBA00020902"/>
    </source>
</evidence>
<comment type="catalytic activity">
    <reaction evidence="9">
        <text>a lipid X + a UDP-2-N,3-O-bis[(3R)-3-hydroxyacyl]-alpha-D-glucosamine = a lipid A disaccharide + UDP + H(+)</text>
        <dbReference type="Rhea" id="RHEA:67828"/>
        <dbReference type="ChEBI" id="CHEBI:15378"/>
        <dbReference type="ChEBI" id="CHEBI:58223"/>
        <dbReference type="ChEBI" id="CHEBI:137748"/>
        <dbReference type="ChEBI" id="CHEBI:176338"/>
        <dbReference type="ChEBI" id="CHEBI:176343"/>
        <dbReference type="EC" id="2.4.1.182"/>
    </reaction>
</comment>
<reference evidence="11" key="1">
    <citation type="submission" date="2020-10" db="EMBL/GenBank/DDBJ databases">
        <authorList>
            <person name="Gilroy R."/>
        </authorList>
    </citation>
    <scope>NUCLEOTIDE SEQUENCE</scope>
    <source>
        <strain evidence="11">CHK152-2994</strain>
    </source>
</reference>
<sequence length="376" mass="42744">MKKVFIITGEHSGDIHASMVAKRLFELNHDIEIEGIGGENLKAAGVKLFSDHKKMGAVGLSPAILFNHIILGKKVLDYLTKEFKPDLVLLTDYGAFNLNMAKFLKKAGIKTFYYIPPQVWASRKWRINAIKKNIDEVLCIFPFEKEMYENHGIKTHYCGHPLVSQLPQKANREEFFAKYDLDKNKKLVAIFPGSRKFELAQLMKVFVKTAKNLQKLHPDVQFVISHAPNLPDAVFDKYLKHTDYKVIKGDNQALLSVSDALILASGTVALEAAIYETPMIIAYRGPWLFYLIYLIVRCIKMVSLPNIIAGKIVVPEIIQGKVNIENISYEIEKILYDKDYRNNFVKELSQVKSKLSDKISSKEAAIEIEKALQNVK</sequence>
<evidence type="ECO:0000313" key="12">
    <source>
        <dbReference type="Proteomes" id="UP000824139"/>
    </source>
</evidence>
<evidence type="ECO:0000256" key="6">
    <source>
        <dbReference type="ARBA" id="ARBA00022676"/>
    </source>
</evidence>
<accession>A0A9D1FW94</accession>
<dbReference type="GO" id="GO:0008915">
    <property type="term" value="F:lipid-A-disaccharide synthase activity"/>
    <property type="evidence" value="ECO:0007669"/>
    <property type="project" value="UniProtKB-UniRule"/>
</dbReference>
<evidence type="ECO:0000256" key="9">
    <source>
        <dbReference type="ARBA" id="ARBA00048975"/>
    </source>
</evidence>
<dbReference type="Gene3D" id="3.40.50.12580">
    <property type="match status" value="1"/>
</dbReference>
<comment type="caution">
    <text evidence="11">The sequence shown here is derived from an EMBL/GenBank/DDBJ whole genome shotgun (WGS) entry which is preliminary data.</text>
</comment>
<dbReference type="PANTHER" id="PTHR30372:SF4">
    <property type="entry name" value="LIPID-A-DISACCHARIDE SYNTHASE, MITOCHONDRIAL-RELATED"/>
    <property type="match status" value="1"/>
</dbReference>
<dbReference type="EMBL" id="DVJO01000067">
    <property type="protein sequence ID" value="HIS82576.1"/>
    <property type="molecule type" value="Genomic_DNA"/>
</dbReference>
<keyword evidence="6 11" id="KW-0328">Glycosyltransferase</keyword>
<evidence type="ECO:0000256" key="1">
    <source>
        <dbReference type="ARBA" id="ARBA00002056"/>
    </source>
</evidence>
<dbReference type="PANTHER" id="PTHR30372">
    <property type="entry name" value="LIPID-A-DISACCHARIDE SYNTHASE"/>
    <property type="match status" value="1"/>
</dbReference>
<protein>
    <recommendedName>
        <fullName evidence="3 10">Lipid-A-disaccharide synthase</fullName>
        <ecNumber evidence="2 10">2.4.1.182</ecNumber>
    </recommendedName>
</protein>
<dbReference type="Pfam" id="PF02684">
    <property type="entry name" value="LpxB"/>
    <property type="match status" value="1"/>
</dbReference>
<dbReference type="GO" id="GO:0009245">
    <property type="term" value="P:lipid A biosynthetic process"/>
    <property type="evidence" value="ECO:0007669"/>
    <property type="project" value="UniProtKB-UniRule"/>
</dbReference>
<name>A0A9D1FW94_9BACT</name>
<evidence type="ECO:0000256" key="8">
    <source>
        <dbReference type="ARBA" id="ARBA00023098"/>
    </source>
</evidence>
<evidence type="ECO:0000313" key="11">
    <source>
        <dbReference type="EMBL" id="HIS82576.1"/>
    </source>
</evidence>
<keyword evidence="4" id="KW-0444">Lipid biosynthesis</keyword>
<dbReference type="AlphaFoldDB" id="A0A9D1FW94"/>
<dbReference type="InterPro" id="IPR003835">
    <property type="entry name" value="Glyco_trans_19"/>
</dbReference>
<reference evidence="11" key="2">
    <citation type="journal article" date="2021" name="PeerJ">
        <title>Extensive microbial diversity within the chicken gut microbiome revealed by metagenomics and culture.</title>
        <authorList>
            <person name="Gilroy R."/>
            <person name="Ravi A."/>
            <person name="Getino M."/>
            <person name="Pursley I."/>
            <person name="Horton D.L."/>
            <person name="Alikhan N.F."/>
            <person name="Baker D."/>
            <person name="Gharbi K."/>
            <person name="Hall N."/>
            <person name="Watson M."/>
            <person name="Adriaenssens E.M."/>
            <person name="Foster-Nyarko E."/>
            <person name="Jarju S."/>
            <person name="Secka A."/>
            <person name="Antonio M."/>
            <person name="Oren A."/>
            <person name="Chaudhuri R.R."/>
            <person name="La Ragione R."/>
            <person name="Hildebrand F."/>
            <person name="Pallen M.J."/>
        </authorList>
    </citation>
    <scope>NUCLEOTIDE SEQUENCE</scope>
    <source>
        <strain evidence="11">CHK152-2994</strain>
    </source>
</reference>
<evidence type="ECO:0000256" key="10">
    <source>
        <dbReference type="NCBIfam" id="TIGR00215"/>
    </source>
</evidence>
<dbReference type="SUPFAM" id="SSF53756">
    <property type="entry name" value="UDP-Glycosyltransferase/glycogen phosphorylase"/>
    <property type="match status" value="1"/>
</dbReference>
<evidence type="ECO:0000256" key="2">
    <source>
        <dbReference type="ARBA" id="ARBA00012687"/>
    </source>
</evidence>
<keyword evidence="8" id="KW-0443">Lipid metabolism</keyword>
<dbReference type="Proteomes" id="UP000824139">
    <property type="component" value="Unassembled WGS sequence"/>
</dbReference>
<dbReference type="InterPro" id="IPR043148">
    <property type="entry name" value="TagF_C"/>
</dbReference>
<evidence type="ECO:0000256" key="7">
    <source>
        <dbReference type="ARBA" id="ARBA00022679"/>
    </source>
</evidence>
<dbReference type="EC" id="2.4.1.182" evidence="2 10"/>
<evidence type="ECO:0000256" key="4">
    <source>
        <dbReference type="ARBA" id="ARBA00022516"/>
    </source>
</evidence>
<organism evidence="11 12">
    <name type="scientific">Candidatus Scatenecus faecavium</name>
    <dbReference type="NCBI Taxonomy" id="2840915"/>
    <lineage>
        <taxon>Bacteria</taxon>
        <taxon>Candidatus Scatenecus</taxon>
    </lineage>
</organism>
<evidence type="ECO:0000256" key="5">
    <source>
        <dbReference type="ARBA" id="ARBA00022556"/>
    </source>
</evidence>
<dbReference type="NCBIfam" id="TIGR00215">
    <property type="entry name" value="lpxB"/>
    <property type="match status" value="1"/>
</dbReference>
<dbReference type="GO" id="GO:0005543">
    <property type="term" value="F:phospholipid binding"/>
    <property type="evidence" value="ECO:0007669"/>
    <property type="project" value="TreeGrafter"/>
</dbReference>
<dbReference type="GO" id="GO:0016020">
    <property type="term" value="C:membrane"/>
    <property type="evidence" value="ECO:0007669"/>
    <property type="project" value="GOC"/>
</dbReference>